<comment type="caution">
    <text evidence="2">The sequence shown here is derived from an EMBL/GenBank/DDBJ whole genome shotgun (WGS) entry which is preliminary data.</text>
</comment>
<gene>
    <name evidence="1" type="ORF">BGI27_03620</name>
    <name evidence="2" type="ORF">CGU29_02680</name>
</gene>
<reference evidence="1 4" key="1">
    <citation type="submission" date="2016-08" db="EMBL/GenBank/DDBJ databases">
        <title>Candidatus Dactylopiibacterium carminicum genome sequence.</title>
        <authorList>
            <person name="Ramirez-Puebla S.T."/>
            <person name="Ormeno-Orrillo E."/>
            <person name="Vera-Ponce De Leon A."/>
            <person name="Luis L."/>
            <person name="Sanchez-Flores A."/>
            <person name="Monica R."/>
            <person name="Martinez-Romero E."/>
        </authorList>
    </citation>
    <scope>NUCLEOTIDE SEQUENCE [LARGE SCALE GENOMIC DNA]</scope>
    <source>
        <strain evidence="1">END1</strain>
    </source>
</reference>
<keyword evidence="4" id="KW-1185">Reference proteome</keyword>
<organism evidence="2 3">
    <name type="scientific">Candidatus Dactylopiibacterium carminicum</name>
    <dbReference type="NCBI Taxonomy" id="857335"/>
    <lineage>
        <taxon>Bacteria</taxon>
        <taxon>Pseudomonadati</taxon>
        <taxon>Pseudomonadota</taxon>
        <taxon>Betaproteobacteria</taxon>
        <taxon>Rhodocyclales</taxon>
        <taxon>Rhodocyclaceae</taxon>
        <taxon>Candidatus Dactylopiibacterium</taxon>
    </lineage>
</organism>
<dbReference type="RefSeq" id="WP_095523557.1">
    <property type="nucleotide sequence ID" value="NZ_MDUX01000008.1"/>
</dbReference>
<protein>
    <submittedName>
        <fullName evidence="2">Uncharacterized protein</fullName>
    </submittedName>
</protein>
<dbReference type="EMBL" id="MDUX01000008">
    <property type="protein sequence ID" value="KAF7600157.1"/>
    <property type="molecule type" value="Genomic_DNA"/>
</dbReference>
<dbReference type="EMBL" id="NMRN01000004">
    <property type="protein sequence ID" value="PAS94823.1"/>
    <property type="molecule type" value="Genomic_DNA"/>
</dbReference>
<name>A0A272EXI2_9RHOO</name>
<evidence type="ECO:0000313" key="2">
    <source>
        <dbReference type="EMBL" id="PAS94823.1"/>
    </source>
</evidence>
<accession>A0A272EXI2</accession>
<evidence type="ECO:0000313" key="1">
    <source>
        <dbReference type="EMBL" id="KAF7600157.1"/>
    </source>
</evidence>
<dbReference type="AlphaFoldDB" id="A0A272EXI2"/>
<dbReference type="Proteomes" id="UP000623509">
    <property type="component" value="Unassembled WGS sequence"/>
</dbReference>
<dbReference type="OrthoDB" id="9182707at2"/>
<reference evidence="2 3" key="2">
    <citation type="submission" date="2017-07" db="EMBL/GenBank/DDBJ databases">
        <title>Candidatus Dactylopiibacterium carminicum, a nitrogen-fixing symbiont of the cochineal insect Dactylopius coccus and Dactylopius opuntiae (Hemiptera: Coccoidea: Dactylopiidae).</title>
        <authorList>
            <person name="Vera A."/>
        </authorList>
    </citation>
    <scope>NUCLEOTIDE SEQUENCE [LARGE SCALE GENOMIC DNA]</scope>
    <source>
        <strain evidence="2 3">NFDCM</strain>
    </source>
</reference>
<evidence type="ECO:0000313" key="4">
    <source>
        <dbReference type="Proteomes" id="UP000623509"/>
    </source>
</evidence>
<dbReference type="InterPro" id="IPR057700">
    <property type="entry name" value="DUF7940"/>
</dbReference>
<dbReference type="Proteomes" id="UP000216107">
    <property type="component" value="Unassembled WGS sequence"/>
</dbReference>
<dbReference type="Pfam" id="PF25612">
    <property type="entry name" value="DUF7940"/>
    <property type="match status" value="1"/>
</dbReference>
<sequence>MKIKLIENWREAHKFLSVQLAALMTLISFAYDYLPAVQQYLPEGWVKWIASAIILARVIKQKNLQDAQDGSGQ</sequence>
<evidence type="ECO:0000313" key="3">
    <source>
        <dbReference type="Proteomes" id="UP000216107"/>
    </source>
</evidence>
<proteinExistence type="predicted"/>